<accession>A0A3N2E1T0</accession>
<protein>
    <submittedName>
        <fullName evidence="6">Taurine--2-oxoglutarate transaminase</fullName>
    </submittedName>
</protein>
<sequence length="442" mass="49125">MSDSILTNDKKFVFRSWTEQNKANPMIIAGGNGAYFWDDKGNKYLDFSSQRINLNLGHQHPKMIEAMKTQLDSLTTCAQIFSTEPRTNAAKLIADRTPGDLNKVFFTNAGSDAVEHAVRIAKISTGRSKVLTMHKSYHGATAGSLSLTGDQRRWFSEPGIPGVVRFFGPHLYRSAFHSKNEQEECERAIEHLEEIIKYENPKHIAAILIESIVGSNGVLVPPSGYLQKIRDICDKHGIVMICDEVMSGFGRTGYWFAVDFWDVCPDIITFAKGVNSGYVPLGGVAISEKIAGHFDDEYFPGGGTYYGHPLACSTAVASINIFESDNLLSKVRLDGEEVVYPKLQDIKNNHQCVGEIRGLGLFWVLELVKNRETKEPVVAYGLKKSASCPISEFTKECMRKGVSVLTSGNYLFICPPLIIERHDLLKGLDIIDKVLFGIDFTK</sequence>
<dbReference type="RefSeq" id="WP_211333562.1">
    <property type="nucleotide sequence ID" value="NZ_RKHR01000003.1"/>
</dbReference>
<dbReference type="SUPFAM" id="SSF53383">
    <property type="entry name" value="PLP-dependent transferases"/>
    <property type="match status" value="1"/>
</dbReference>
<dbReference type="NCBIfam" id="NF004718">
    <property type="entry name" value="PRK06062.1"/>
    <property type="match status" value="1"/>
</dbReference>
<dbReference type="GO" id="GO:0030170">
    <property type="term" value="F:pyridoxal phosphate binding"/>
    <property type="evidence" value="ECO:0007669"/>
    <property type="project" value="InterPro"/>
</dbReference>
<keyword evidence="7" id="KW-1185">Reference proteome</keyword>
<evidence type="ECO:0000256" key="1">
    <source>
        <dbReference type="ARBA" id="ARBA00001933"/>
    </source>
</evidence>
<proteinExistence type="inferred from homology"/>
<evidence type="ECO:0000256" key="5">
    <source>
        <dbReference type="RuleBase" id="RU003560"/>
    </source>
</evidence>
<organism evidence="6 7">
    <name type="scientific">Sinobacterium caligoides</name>
    <dbReference type="NCBI Taxonomy" id="933926"/>
    <lineage>
        <taxon>Bacteria</taxon>
        <taxon>Pseudomonadati</taxon>
        <taxon>Pseudomonadota</taxon>
        <taxon>Gammaproteobacteria</taxon>
        <taxon>Cellvibrionales</taxon>
        <taxon>Spongiibacteraceae</taxon>
        <taxon>Sinobacterium</taxon>
    </lineage>
</organism>
<evidence type="ECO:0000256" key="4">
    <source>
        <dbReference type="ARBA" id="ARBA00022898"/>
    </source>
</evidence>
<comment type="cofactor">
    <cofactor evidence="1">
        <name>pyridoxal 5'-phosphate</name>
        <dbReference type="ChEBI" id="CHEBI:597326"/>
    </cofactor>
</comment>
<dbReference type="EMBL" id="RKHR01000003">
    <property type="protein sequence ID" value="ROS05525.1"/>
    <property type="molecule type" value="Genomic_DNA"/>
</dbReference>
<dbReference type="Pfam" id="PF00202">
    <property type="entry name" value="Aminotran_3"/>
    <property type="match status" value="1"/>
</dbReference>
<evidence type="ECO:0000313" key="7">
    <source>
        <dbReference type="Proteomes" id="UP000275394"/>
    </source>
</evidence>
<dbReference type="Gene3D" id="3.90.1150.10">
    <property type="entry name" value="Aspartate Aminotransferase, domain 1"/>
    <property type="match status" value="1"/>
</dbReference>
<dbReference type="InterPro" id="IPR005814">
    <property type="entry name" value="Aminotrans_3"/>
</dbReference>
<dbReference type="AlphaFoldDB" id="A0A3N2E1T0"/>
<dbReference type="GO" id="GO:0005829">
    <property type="term" value="C:cytosol"/>
    <property type="evidence" value="ECO:0007669"/>
    <property type="project" value="TreeGrafter"/>
</dbReference>
<name>A0A3N2E1T0_9GAMM</name>
<dbReference type="Proteomes" id="UP000275394">
    <property type="component" value="Unassembled WGS sequence"/>
</dbReference>
<dbReference type="InterPro" id="IPR015424">
    <property type="entry name" value="PyrdxlP-dep_Trfase"/>
</dbReference>
<dbReference type="FunFam" id="3.40.640.10:FF:000004">
    <property type="entry name" value="Acetylornithine aminotransferase"/>
    <property type="match status" value="1"/>
</dbReference>
<dbReference type="Gene3D" id="3.40.640.10">
    <property type="entry name" value="Type I PLP-dependent aspartate aminotransferase-like (Major domain)"/>
    <property type="match status" value="1"/>
</dbReference>
<keyword evidence="3" id="KW-0032">Aminotransferase</keyword>
<keyword evidence="3" id="KW-0808">Transferase</keyword>
<dbReference type="GO" id="GO:0008483">
    <property type="term" value="F:transaminase activity"/>
    <property type="evidence" value="ECO:0007669"/>
    <property type="project" value="UniProtKB-KW"/>
</dbReference>
<dbReference type="PANTHER" id="PTHR43094:SF1">
    <property type="entry name" value="AMINOTRANSFERASE CLASS-III"/>
    <property type="match status" value="1"/>
</dbReference>
<evidence type="ECO:0000313" key="6">
    <source>
        <dbReference type="EMBL" id="ROS05525.1"/>
    </source>
</evidence>
<dbReference type="PANTHER" id="PTHR43094">
    <property type="entry name" value="AMINOTRANSFERASE"/>
    <property type="match status" value="1"/>
</dbReference>
<dbReference type="CDD" id="cd00610">
    <property type="entry name" value="OAT_like"/>
    <property type="match status" value="1"/>
</dbReference>
<evidence type="ECO:0000256" key="2">
    <source>
        <dbReference type="ARBA" id="ARBA00008954"/>
    </source>
</evidence>
<evidence type="ECO:0000256" key="3">
    <source>
        <dbReference type="ARBA" id="ARBA00022576"/>
    </source>
</evidence>
<reference evidence="6 7" key="1">
    <citation type="submission" date="2018-11" db="EMBL/GenBank/DDBJ databases">
        <title>Genomic Encyclopedia of Type Strains, Phase IV (KMG-IV): sequencing the most valuable type-strain genomes for metagenomic binning, comparative biology and taxonomic classification.</title>
        <authorList>
            <person name="Goeker M."/>
        </authorList>
    </citation>
    <scope>NUCLEOTIDE SEQUENCE [LARGE SCALE GENOMIC DNA]</scope>
    <source>
        <strain evidence="6 7">DSM 100316</strain>
    </source>
</reference>
<dbReference type="InterPro" id="IPR015421">
    <property type="entry name" value="PyrdxlP-dep_Trfase_major"/>
</dbReference>
<dbReference type="PROSITE" id="PS00600">
    <property type="entry name" value="AA_TRANSFER_CLASS_3"/>
    <property type="match status" value="1"/>
</dbReference>
<keyword evidence="4 5" id="KW-0663">Pyridoxal phosphate</keyword>
<gene>
    <name evidence="6" type="ORF">EDC56_1059</name>
</gene>
<dbReference type="InterPro" id="IPR015422">
    <property type="entry name" value="PyrdxlP-dep_Trfase_small"/>
</dbReference>
<comment type="similarity">
    <text evidence="2 5">Belongs to the class-III pyridoxal-phosphate-dependent aminotransferase family.</text>
</comment>
<comment type="caution">
    <text evidence="6">The sequence shown here is derived from an EMBL/GenBank/DDBJ whole genome shotgun (WGS) entry which is preliminary data.</text>
</comment>
<dbReference type="InterPro" id="IPR049704">
    <property type="entry name" value="Aminotrans_3_PPA_site"/>
</dbReference>